<proteinExistence type="inferred from homology"/>
<feature type="transmembrane region" description="Helical" evidence="16">
    <location>
        <begin position="28"/>
        <end position="46"/>
    </location>
</feature>
<keyword evidence="12 17" id="KW-0496">Mitochondrion</keyword>
<feature type="transmembrane region" description="Helical" evidence="16">
    <location>
        <begin position="6"/>
        <end position="21"/>
    </location>
</feature>
<dbReference type="RefSeq" id="YP_010010503.1">
    <property type="nucleotide sequence ID" value="NC_053357.1"/>
</dbReference>
<evidence type="ECO:0000256" key="4">
    <source>
        <dbReference type="ARBA" id="ARBA00021095"/>
    </source>
</evidence>
<dbReference type="EMBL" id="MT535605">
    <property type="protein sequence ID" value="QOH97851.1"/>
    <property type="molecule type" value="Genomic_DNA"/>
</dbReference>
<dbReference type="PANTHER" id="PTHR11435:SF1">
    <property type="entry name" value="NADH-UBIQUINONE OXIDOREDUCTASE CHAIN 6"/>
    <property type="match status" value="1"/>
</dbReference>
<feature type="transmembrane region" description="Helical" evidence="16">
    <location>
        <begin position="83"/>
        <end position="102"/>
    </location>
</feature>
<accession>A0A7L8XKX5</accession>
<feature type="transmembrane region" description="Helical" evidence="16">
    <location>
        <begin position="52"/>
        <end position="71"/>
    </location>
</feature>
<evidence type="ECO:0000256" key="2">
    <source>
        <dbReference type="ARBA" id="ARBA00005698"/>
    </source>
</evidence>
<evidence type="ECO:0000256" key="12">
    <source>
        <dbReference type="ARBA" id="ARBA00023128"/>
    </source>
</evidence>
<evidence type="ECO:0000256" key="9">
    <source>
        <dbReference type="ARBA" id="ARBA00022982"/>
    </source>
</evidence>
<gene>
    <name evidence="17" type="primary">ND6</name>
</gene>
<keyword evidence="10 16" id="KW-1133">Transmembrane helix</keyword>
<evidence type="ECO:0000256" key="1">
    <source>
        <dbReference type="ARBA" id="ARBA00004225"/>
    </source>
</evidence>
<dbReference type="EC" id="7.1.1.2" evidence="3"/>
<keyword evidence="8" id="KW-1278">Translocase</keyword>
<evidence type="ECO:0000256" key="15">
    <source>
        <dbReference type="ARBA" id="ARBA00049551"/>
    </source>
</evidence>
<evidence type="ECO:0000256" key="11">
    <source>
        <dbReference type="ARBA" id="ARBA00023027"/>
    </source>
</evidence>
<organism evidence="17">
    <name type="scientific">Sycanus bifidus</name>
    <dbReference type="NCBI Taxonomy" id="452395"/>
    <lineage>
        <taxon>Eukaryota</taxon>
        <taxon>Metazoa</taxon>
        <taxon>Ecdysozoa</taxon>
        <taxon>Arthropoda</taxon>
        <taxon>Hexapoda</taxon>
        <taxon>Insecta</taxon>
        <taxon>Pterygota</taxon>
        <taxon>Neoptera</taxon>
        <taxon>Paraneoptera</taxon>
        <taxon>Hemiptera</taxon>
        <taxon>Heteroptera</taxon>
        <taxon>Panheteroptera</taxon>
        <taxon>Cimicomorpha</taxon>
        <taxon>Reduviidae</taxon>
        <taxon>Harpactorinae</taxon>
        <taxon>Harpactorini</taxon>
        <taxon>Sycanus</taxon>
    </lineage>
</organism>
<dbReference type="InterPro" id="IPR050269">
    <property type="entry name" value="ComplexI_Subunit6"/>
</dbReference>
<evidence type="ECO:0000256" key="7">
    <source>
        <dbReference type="ARBA" id="ARBA00022692"/>
    </source>
</evidence>
<geneLocation type="mitochondrion" evidence="17"/>
<evidence type="ECO:0000256" key="8">
    <source>
        <dbReference type="ARBA" id="ARBA00022967"/>
    </source>
</evidence>
<sequence>MIMLNFLIITSIIISVSFLFMKHPLSMGFMLIIQTVMVSLITGLLINNFWFSYILLITMLSGALVLFIYMASVASNEKFHTSIKMIGLIFTSMIFTMIWTLISEKELSWTLVENSSLSNNQILSLMKLFNLHNTMITIMIISYLFITMIVISYIVNVFEGPLRTKN</sequence>
<comment type="subcellular location">
    <subcellularLocation>
        <location evidence="1">Mitochondrion membrane</location>
        <topology evidence="1">Multi-pass membrane protein</topology>
    </subcellularLocation>
</comment>
<feature type="transmembrane region" description="Helical" evidence="16">
    <location>
        <begin position="135"/>
        <end position="158"/>
    </location>
</feature>
<protein>
    <recommendedName>
        <fullName evidence="4">NADH-ubiquinone oxidoreductase chain 6</fullName>
        <ecNumber evidence="3">7.1.1.2</ecNumber>
    </recommendedName>
    <alternativeName>
        <fullName evidence="14">NADH dehydrogenase subunit 6</fullName>
    </alternativeName>
</protein>
<evidence type="ECO:0000256" key="16">
    <source>
        <dbReference type="SAM" id="Phobius"/>
    </source>
</evidence>
<comment type="similarity">
    <text evidence="2">Belongs to the complex I subunit 6 family.</text>
</comment>
<dbReference type="GO" id="GO:0031966">
    <property type="term" value="C:mitochondrial membrane"/>
    <property type="evidence" value="ECO:0007669"/>
    <property type="project" value="UniProtKB-SubCell"/>
</dbReference>
<evidence type="ECO:0000256" key="10">
    <source>
        <dbReference type="ARBA" id="ARBA00022989"/>
    </source>
</evidence>
<keyword evidence="5" id="KW-0813">Transport</keyword>
<evidence type="ECO:0000256" key="3">
    <source>
        <dbReference type="ARBA" id="ARBA00012944"/>
    </source>
</evidence>
<reference evidence="17" key="2">
    <citation type="submission" date="2020-05" db="EMBL/GenBank/DDBJ databases">
        <authorList>
            <person name="Wu Y.F."/>
            <person name="Li H."/>
        </authorList>
    </citation>
    <scope>NUCLEOTIDE SEQUENCE</scope>
</reference>
<keyword evidence="7 16" id="KW-0812">Transmembrane</keyword>
<keyword evidence="6" id="KW-0679">Respiratory chain</keyword>
<evidence type="ECO:0000256" key="13">
    <source>
        <dbReference type="ARBA" id="ARBA00023136"/>
    </source>
</evidence>
<comment type="catalytic activity">
    <reaction evidence="15">
        <text>a ubiquinone + NADH + 5 H(+)(in) = a ubiquinol + NAD(+) + 4 H(+)(out)</text>
        <dbReference type="Rhea" id="RHEA:29091"/>
        <dbReference type="Rhea" id="RHEA-COMP:9565"/>
        <dbReference type="Rhea" id="RHEA-COMP:9566"/>
        <dbReference type="ChEBI" id="CHEBI:15378"/>
        <dbReference type="ChEBI" id="CHEBI:16389"/>
        <dbReference type="ChEBI" id="CHEBI:17976"/>
        <dbReference type="ChEBI" id="CHEBI:57540"/>
        <dbReference type="ChEBI" id="CHEBI:57945"/>
        <dbReference type="EC" id="7.1.1.2"/>
    </reaction>
</comment>
<evidence type="ECO:0000256" key="6">
    <source>
        <dbReference type="ARBA" id="ARBA00022660"/>
    </source>
</evidence>
<dbReference type="PANTHER" id="PTHR11435">
    <property type="entry name" value="NADH UBIQUINONE OXIDOREDUCTASE SUBUNIT ND6"/>
    <property type="match status" value="1"/>
</dbReference>
<dbReference type="GeneID" id="63044382"/>
<evidence type="ECO:0000256" key="14">
    <source>
        <dbReference type="ARBA" id="ARBA00031019"/>
    </source>
</evidence>
<evidence type="ECO:0000313" key="17">
    <source>
        <dbReference type="EMBL" id="QOH97851.1"/>
    </source>
</evidence>
<keyword evidence="11" id="KW-0520">NAD</keyword>
<reference evidence="17" key="1">
    <citation type="journal article" date="2020" name="Mitochondrial DNA Part B Resour">
        <title>The complete mitochondrial genome of the assassin bug Sycanus croceovittatus (Hemiptera: Reduviidae).</title>
        <authorList>
            <person name="Wu Y."/>
            <person name="Shi A."/>
            <person name="Yang H."/>
            <person name="Xu S."/>
            <person name="Song F."/>
            <person name="Li H."/>
            <person name="Cai W."/>
        </authorList>
    </citation>
    <scope>NUCLEOTIDE SEQUENCE</scope>
</reference>
<dbReference type="AlphaFoldDB" id="A0A7L8XKX5"/>
<dbReference type="GO" id="GO:0008137">
    <property type="term" value="F:NADH dehydrogenase (ubiquinone) activity"/>
    <property type="evidence" value="ECO:0007669"/>
    <property type="project" value="UniProtKB-EC"/>
</dbReference>
<dbReference type="CTD" id="4541"/>
<keyword evidence="9" id="KW-0249">Electron transport</keyword>
<keyword evidence="13 16" id="KW-0472">Membrane</keyword>
<evidence type="ECO:0000256" key="5">
    <source>
        <dbReference type="ARBA" id="ARBA00022448"/>
    </source>
</evidence>
<name>A0A7L8XKX5_9HEMI</name>